<feature type="signal peptide" evidence="1">
    <location>
        <begin position="1"/>
        <end position="21"/>
    </location>
</feature>
<organism evidence="2 3">
    <name type="scientific">Aquiflexum balticum DSM 16537</name>
    <dbReference type="NCBI Taxonomy" id="758820"/>
    <lineage>
        <taxon>Bacteria</taxon>
        <taxon>Pseudomonadati</taxon>
        <taxon>Bacteroidota</taxon>
        <taxon>Cytophagia</taxon>
        <taxon>Cytophagales</taxon>
        <taxon>Cyclobacteriaceae</taxon>
        <taxon>Aquiflexum</taxon>
    </lineage>
</organism>
<evidence type="ECO:0008006" key="4">
    <source>
        <dbReference type="Google" id="ProtNLM"/>
    </source>
</evidence>
<evidence type="ECO:0000313" key="3">
    <source>
        <dbReference type="Proteomes" id="UP000192333"/>
    </source>
</evidence>
<proteinExistence type="predicted"/>
<dbReference type="EMBL" id="LT838813">
    <property type="protein sequence ID" value="SMD42387.1"/>
    <property type="molecule type" value="Genomic_DNA"/>
</dbReference>
<dbReference type="Proteomes" id="UP000192333">
    <property type="component" value="Chromosome I"/>
</dbReference>
<dbReference type="STRING" id="758820.SAMN00777080_0936"/>
<reference evidence="3" key="1">
    <citation type="submission" date="2017-04" db="EMBL/GenBank/DDBJ databases">
        <authorList>
            <person name="Varghese N."/>
            <person name="Submissions S."/>
        </authorList>
    </citation>
    <scope>NUCLEOTIDE SEQUENCE [LARGE SCALE GENOMIC DNA]</scope>
    <source>
        <strain evidence="3">DSM 16537</strain>
    </source>
</reference>
<keyword evidence="3" id="KW-1185">Reference proteome</keyword>
<gene>
    <name evidence="2" type="ORF">SAMN00777080_0936</name>
</gene>
<keyword evidence="1" id="KW-0732">Signal</keyword>
<evidence type="ECO:0000313" key="2">
    <source>
        <dbReference type="EMBL" id="SMD42387.1"/>
    </source>
</evidence>
<dbReference type="AlphaFoldDB" id="A0A1W2H0C7"/>
<evidence type="ECO:0000256" key="1">
    <source>
        <dbReference type="SAM" id="SignalP"/>
    </source>
</evidence>
<name>A0A1W2H0C7_9BACT</name>
<protein>
    <recommendedName>
        <fullName evidence="4">Outer membrane protein beta-barrel domain-containing protein</fullName>
    </recommendedName>
</protein>
<feature type="chain" id="PRO_5012506673" description="Outer membrane protein beta-barrel domain-containing protein" evidence="1">
    <location>
        <begin position="22"/>
        <end position="172"/>
    </location>
</feature>
<accession>A0A1W2H0C7</accession>
<dbReference type="OrthoDB" id="662468at2"/>
<sequence length="172" mass="19481">MKKFWASCFFFFLFSISISIAQDKPNENEPAKIIGYFSYLNPLVKFSGGETTNNFSNGYAMGFPTGLVYRTNSNRYGFIFELVPIIVFKEGSSRMDNLVLNPGIQFHFPNGWNFNQLLSFETSGRYGLTPVISKTLKVGQFTSWFMTIPMPIRFGNDDPTSLELALQLGIAF</sequence>
<dbReference type="RefSeq" id="WP_084119194.1">
    <property type="nucleotide sequence ID" value="NZ_LT838813.1"/>
</dbReference>